<comment type="caution">
    <text evidence="2">The sequence shown here is derived from an EMBL/GenBank/DDBJ whole genome shotgun (WGS) entry which is preliminary data.</text>
</comment>
<dbReference type="AlphaFoldDB" id="A0A1G2F6E2"/>
<dbReference type="EMBL" id="MHMW01000028">
    <property type="protein sequence ID" value="OGZ33645.1"/>
    <property type="molecule type" value="Genomic_DNA"/>
</dbReference>
<gene>
    <name evidence="2" type="ORF">A2Y98_01795</name>
</gene>
<protein>
    <submittedName>
        <fullName evidence="2">Uncharacterized protein</fullName>
    </submittedName>
</protein>
<evidence type="ECO:0000313" key="3">
    <source>
        <dbReference type="Proteomes" id="UP000179099"/>
    </source>
</evidence>
<keyword evidence="1" id="KW-0732">Signal</keyword>
<sequence>MRKKIAFFLIFLVQIVFAISAQFSSAEELSFATLLPPAPAQKAIENTQYFFEGIKDRKDMKAFFFDIQKAKQDLYTKIKPLTRFHARLPCSLSAEPQSIFELSLPQMARIYLIFDALENGNLVKQIAQIINNYKEGNFYEPGGLGLLKNGQILLEAIPSSIIEERDGAEASYILPFSDFARPHIFTFHMHPLGKSGPAPGPSYKVEIDNDAKEAKFGHDIGMALFRAKNHGDYHHLLISKMYSRYFNVDYYFAQKLPEPPSYDPSDYCGKLIGFRIVDLGVWSY</sequence>
<accession>A0A1G2F6E2</accession>
<dbReference type="Proteomes" id="UP000179099">
    <property type="component" value="Unassembled WGS sequence"/>
</dbReference>
<feature type="signal peptide" evidence="1">
    <location>
        <begin position="1"/>
        <end position="18"/>
    </location>
</feature>
<proteinExistence type="predicted"/>
<organism evidence="2 3">
    <name type="scientific">Candidatus Portnoybacteria bacterium RBG_19FT_COMBO_36_7</name>
    <dbReference type="NCBI Taxonomy" id="1801992"/>
    <lineage>
        <taxon>Bacteria</taxon>
        <taxon>Candidatus Portnoyibacteriota</taxon>
    </lineage>
</organism>
<dbReference type="STRING" id="1801992.A2Y98_01795"/>
<feature type="chain" id="PRO_5009582837" evidence="1">
    <location>
        <begin position="19"/>
        <end position="284"/>
    </location>
</feature>
<reference evidence="2 3" key="1">
    <citation type="journal article" date="2016" name="Nat. Commun.">
        <title>Thousands of microbial genomes shed light on interconnected biogeochemical processes in an aquifer system.</title>
        <authorList>
            <person name="Anantharaman K."/>
            <person name="Brown C.T."/>
            <person name="Hug L.A."/>
            <person name="Sharon I."/>
            <person name="Castelle C.J."/>
            <person name="Probst A.J."/>
            <person name="Thomas B.C."/>
            <person name="Singh A."/>
            <person name="Wilkins M.J."/>
            <person name="Karaoz U."/>
            <person name="Brodie E.L."/>
            <person name="Williams K.H."/>
            <person name="Hubbard S.S."/>
            <person name="Banfield J.F."/>
        </authorList>
    </citation>
    <scope>NUCLEOTIDE SEQUENCE [LARGE SCALE GENOMIC DNA]</scope>
</reference>
<name>A0A1G2F6E2_9BACT</name>
<evidence type="ECO:0000256" key="1">
    <source>
        <dbReference type="SAM" id="SignalP"/>
    </source>
</evidence>
<evidence type="ECO:0000313" key="2">
    <source>
        <dbReference type="EMBL" id="OGZ33645.1"/>
    </source>
</evidence>